<accession>A0AAN7GY51</accession>
<comment type="caution">
    <text evidence="2">The sequence shown here is derived from an EMBL/GenBank/DDBJ whole genome shotgun (WGS) entry which is preliminary data.</text>
</comment>
<evidence type="ECO:0000256" key="1">
    <source>
        <dbReference type="SAM" id="Phobius"/>
    </source>
</evidence>
<feature type="transmembrane region" description="Helical" evidence="1">
    <location>
        <begin position="45"/>
        <end position="62"/>
    </location>
</feature>
<protein>
    <submittedName>
        <fullName evidence="2">Uncharacterized protein</fullName>
    </submittedName>
</protein>
<keyword evidence="3" id="KW-1185">Reference proteome</keyword>
<reference evidence="2" key="1">
    <citation type="journal article" date="2023" name="Mol. Phylogenet. Evol.">
        <title>Genome-scale phylogeny and comparative genomics of the fungal order Sordariales.</title>
        <authorList>
            <person name="Hensen N."/>
            <person name="Bonometti L."/>
            <person name="Westerberg I."/>
            <person name="Brannstrom I.O."/>
            <person name="Guillou S."/>
            <person name="Cros-Aarteil S."/>
            <person name="Calhoun S."/>
            <person name="Haridas S."/>
            <person name="Kuo A."/>
            <person name="Mondo S."/>
            <person name="Pangilinan J."/>
            <person name="Riley R."/>
            <person name="LaButti K."/>
            <person name="Andreopoulos B."/>
            <person name="Lipzen A."/>
            <person name="Chen C."/>
            <person name="Yan M."/>
            <person name="Daum C."/>
            <person name="Ng V."/>
            <person name="Clum A."/>
            <person name="Steindorff A."/>
            <person name="Ohm R.A."/>
            <person name="Martin F."/>
            <person name="Silar P."/>
            <person name="Natvig D.O."/>
            <person name="Lalanne C."/>
            <person name="Gautier V."/>
            <person name="Ament-Velasquez S.L."/>
            <person name="Kruys A."/>
            <person name="Hutchinson M.I."/>
            <person name="Powell A.J."/>
            <person name="Barry K."/>
            <person name="Miller A.N."/>
            <person name="Grigoriev I.V."/>
            <person name="Debuchy R."/>
            <person name="Gladieux P."/>
            <person name="Hiltunen Thoren M."/>
            <person name="Johannesson H."/>
        </authorList>
    </citation>
    <scope>NUCLEOTIDE SEQUENCE</scope>
    <source>
        <strain evidence="2">CBS 990.96</strain>
    </source>
</reference>
<sequence length="186" mass="20678">MLAATDSYNNSLSHTTINTEDAASFRSKNIADSTRIRLSTAIKKLLVSLWPAAMFGWLWQTWKAMRSLCLTTILAPPKDSHTPTRPRLNNLSTTLLVNYTRRILDQDQVGREALTAPCELKAISAVQLRVMPETGTEIETAPPYPHQLSLSLNQALILWIFLLSKLEPDFGFGATQRTGISAHGFP</sequence>
<evidence type="ECO:0000313" key="2">
    <source>
        <dbReference type="EMBL" id="KAK4227027.1"/>
    </source>
</evidence>
<proteinExistence type="predicted"/>
<dbReference type="EMBL" id="MU865337">
    <property type="protein sequence ID" value="KAK4227027.1"/>
    <property type="molecule type" value="Genomic_DNA"/>
</dbReference>
<keyword evidence="1" id="KW-0472">Membrane</keyword>
<evidence type="ECO:0000313" key="3">
    <source>
        <dbReference type="Proteomes" id="UP001301958"/>
    </source>
</evidence>
<gene>
    <name evidence="2" type="ORF">QBC38DRAFT_455662</name>
</gene>
<name>A0AAN7GY51_9PEZI</name>
<organism evidence="2 3">
    <name type="scientific">Podospora fimiseda</name>
    <dbReference type="NCBI Taxonomy" id="252190"/>
    <lineage>
        <taxon>Eukaryota</taxon>
        <taxon>Fungi</taxon>
        <taxon>Dikarya</taxon>
        <taxon>Ascomycota</taxon>
        <taxon>Pezizomycotina</taxon>
        <taxon>Sordariomycetes</taxon>
        <taxon>Sordariomycetidae</taxon>
        <taxon>Sordariales</taxon>
        <taxon>Podosporaceae</taxon>
        <taxon>Podospora</taxon>
    </lineage>
</organism>
<dbReference type="Proteomes" id="UP001301958">
    <property type="component" value="Unassembled WGS sequence"/>
</dbReference>
<reference evidence="2" key="2">
    <citation type="submission" date="2023-05" db="EMBL/GenBank/DDBJ databases">
        <authorList>
            <consortium name="Lawrence Berkeley National Laboratory"/>
            <person name="Steindorff A."/>
            <person name="Hensen N."/>
            <person name="Bonometti L."/>
            <person name="Westerberg I."/>
            <person name="Brannstrom I.O."/>
            <person name="Guillou S."/>
            <person name="Cros-Aarteil S."/>
            <person name="Calhoun S."/>
            <person name="Haridas S."/>
            <person name="Kuo A."/>
            <person name="Mondo S."/>
            <person name="Pangilinan J."/>
            <person name="Riley R."/>
            <person name="Labutti K."/>
            <person name="Andreopoulos B."/>
            <person name="Lipzen A."/>
            <person name="Chen C."/>
            <person name="Yanf M."/>
            <person name="Daum C."/>
            <person name="Ng V."/>
            <person name="Clum A."/>
            <person name="Ohm R."/>
            <person name="Martin F."/>
            <person name="Silar P."/>
            <person name="Natvig D."/>
            <person name="Lalanne C."/>
            <person name="Gautier V."/>
            <person name="Ament-Velasquez S.L."/>
            <person name="Kruys A."/>
            <person name="Hutchinson M.I."/>
            <person name="Powell A.J."/>
            <person name="Barry K."/>
            <person name="Miller A.N."/>
            <person name="Grigoriev I.V."/>
            <person name="Debuchy R."/>
            <person name="Gladieux P."/>
            <person name="Thoren M.H."/>
            <person name="Johannesson H."/>
        </authorList>
    </citation>
    <scope>NUCLEOTIDE SEQUENCE</scope>
    <source>
        <strain evidence="2">CBS 990.96</strain>
    </source>
</reference>
<keyword evidence="1" id="KW-0812">Transmembrane</keyword>
<keyword evidence="1" id="KW-1133">Transmembrane helix</keyword>
<dbReference type="AlphaFoldDB" id="A0AAN7GY51"/>